<protein>
    <submittedName>
        <fullName evidence="5">SSD domain-containing protein</fullName>
    </submittedName>
</protein>
<keyword evidence="1" id="KW-0175">Coiled coil</keyword>
<evidence type="ECO:0000256" key="3">
    <source>
        <dbReference type="SAM" id="Phobius"/>
    </source>
</evidence>
<keyword evidence="3" id="KW-0812">Transmembrane</keyword>
<evidence type="ECO:0000256" key="2">
    <source>
        <dbReference type="SAM" id="MobiDB-lite"/>
    </source>
</evidence>
<organism evidence="4 5">
    <name type="scientific">Meloidogyne hapla</name>
    <name type="common">Root-knot nematode worm</name>
    <dbReference type="NCBI Taxonomy" id="6305"/>
    <lineage>
        <taxon>Eukaryota</taxon>
        <taxon>Metazoa</taxon>
        <taxon>Ecdysozoa</taxon>
        <taxon>Nematoda</taxon>
        <taxon>Chromadorea</taxon>
        <taxon>Rhabditida</taxon>
        <taxon>Tylenchina</taxon>
        <taxon>Tylenchomorpha</taxon>
        <taxon>Tylenchoidea</taxon>
        <taxon>Meloidogynidae</taxon>
        <taxon>Meloidogyninae</taxon>
        <taxon>Meloidogyne</taxon>
    </lineage>
</organism>
<evidence type="ECO:0000313" key="5">
    <source>
        <dbReference type="WBParaSite" id="MhA1_Contig447.frz3.gene4"/>
    </source>
</evidence>
<feature type="transmembrane region" description="Helical" evidence="3">
    <location>
        <begin position="6"/>
        <end position="28"/>
    </location>
</feature>
<keyword evidence="3" id="KW-0472">Membrane</keyword>
<dbReference type="Proteomes" id="UP000095281">
    <property type="component" value="Unplaced"/>
</dbReference>
<feature type="compositionally biased region" description="Basic and acidic residues" evidence="2">
    <location>
        <begin position="192"/>
        <end position="203"/>
    </location>
</feature>
<feature type="coiled-coil region" evidence="1">
    <location>
        <begin position="393"/>
        <end position="420"/>
    </location>
</feature>
<feature type="transmembrane region" description="Helical" evidence="3">
    <location>
        <begin position="657"/>
        <end position="681"/>
    </location>
</feature>
<evidence type="ECO:0000313" key="4">
    <source>
        <dbReference type="Proteomes" id="UP000095281"/>
    </source>
</evidence>
<sequence length="1139" mass="131952">MIRIESPLFFLFLFGSFILIYFANGYWLKNENLKPGFEKPSNTTDAKYSKENFAESVLRGKRRISSRQLTMSKSYKEFDVSNYVLGKDFVKKDLYFLPEVIGWEVKKDKAGHVTSDDKTVGKILEFVNIVLERNNKSLYQKFKTINMPKEGCHFDFPLENDIFGKAYLFDMGTAVMEDELEKLKSGEEKITYNGKKEGGKKDEAEEEDQNNVIDHKTQSDEIKKDEVKNDEEEEEDDEDEGDTRLGTLALLEAIYNGKGGFGKGENVFLEWSNIPKIQVNIEKNRLRAIKETARRIFHKCVNHLKKIIKNVEKKIDNSNNVSEENETEDATTPLLGEEDKGQTETTDELFEKMQKLDKKGQEAFDKQLKKEILEVSKSLEKELIVEIEKLEDIAAKRKHIEKLENQLKEWEKEARKQFAEKIVVEEDESVRKKLEDHVHPFDFLQNVSFDVRIKPLDKHFKKISGLEYEEIVEFFKNSEYFEVKDGNLNERAINFLFNEFKEMKKHRGKVDKHLPMELQNEALKYLNKEFKKIQKGIFRRGWEWLKSKFVEIKPEEEFEMDVFRKYQTQILEIDANIHQCYQLKEPIMEVISKKVKENDTEMYKEFRGRLGAQILLSVYNAKQLTKDIAIGMILSLSGAGFIGFILDVFVWPAIITAMAHVCPILVVPFTIFLYSLTPLFAETFDSFVIKRFLITLKGGNFMPSTMKQFTDDLKSSWTAGNIASAGSVLNNWIELYSKWSLLGLNVFTNQVASSTSGAMIPLEFAEWEVNTRSALYLKYASGFFPKPDIDLIVVKLRKDEKEKNNKFVRRMFNKLSGKKNVEELPAITDEERNKKFRKHIESKVKYSMDIEKTAAMSVNSMGIGAVLSFVTFIPMYVATSFNLVPETLIKIVTILINTPTEILSFGVGILTANGIGVEWMEEYLSTDTMKNKQMVRLIVDRTIKQYLDVGKKFHKISEEEVYKIFHPKLALTYGFGKGVVKTMNWTTEKLVQGYCLITDQPFPKTLFAQINMSKIALPFINEEEIENRGFYQATMDEMQLKMKEMPGMSEDKWENFYEESSSYFYLHKMTFTEGHHFLTSLKNLLLNNEVENTNGENANMENTNMQSYDIFVEKSCAAISLGKAFISAFEKAFIFNDIS</sequence>
<accession>A0A1I8BRP7</accession>
<feature type="compositionally biased region" description="Acidic residues" evidence="2">
    <location>
        <begin position="228"/>
        <end position="241"/>
    </location>
</feature>
<keyword evidence="4" id="KW-1185">Reference proteome</keyword>
<proteinExistence type="predicted"/>
<feature type="transmembrane region" description="Helical" evidence="3">
    <location>
        <begin position="628"/>
        <end position="651"/>
    </location>
</feature>
<feature type="region of interest" description="Disordered" evidence="2">
    <location>
        <begin position="192"/>
        <end position="244"/>
    </location>
</feature>
<reference evidence="5" key="1">
    <citation type="submission" date="2016-11" db="UniProtKB">
        <authorList>
            <consortium name="WormBaseParasite"/>
        </authorList>
    </citation>
    <scope>IDENTIFICATION</scope>
</reference>
<evidence type="ECO:0000256" key="1">
    <source>
        <dbReference type="SAM" id="Coils"/>
    </source>
</evidence>
<dbReference type="WBParaSite" id="MhA1_Contig447.frz3.gene4">
    <property type="protein sequence ID" value="MhA1_Contig447.frz3.gene4"/>
    <property type="gene ID" value="MhA1_Contig447.frz3.gene4"/>
</dbReference>
<keyword evidence="3" id="KW-1133">Transmembrane helix</keyword>
<name>A0A1I8BRP7_MELHA</name>
<feature type="compositionally biased region" description="Basic and acidic residues" evidence="2">
    <location>
        <begin position="213"/>
        <end position="227"/>
    </location>
</feature>
<dbReference type="AlphaFoldDB" id="A0A1I8BRP7"/>
<feature type="region of interest" description="Disordered" evidence="2">
    <location>
        <begin position="318"/>
        <end position="343"/>
    </location>
</feature>